<sequence>MRTAIDPISDRPAYKQIADAIRDAVSSGEIGPGEKVPSEADLIRLFNVAQGTVRNALSLLRAEGLLRAEHGKGVFVRERPPMQRKASNRFRRSHRDAGKAAYTVDAEALGIKHDVEVFKVGPDVVPDEIAERLGVPVGSTVLVRSRRYLHGPTPTEIATSYVPWSIAEGTAMAEENPGPGGIYARIEEAGHRLGKFTEDVTARMPMPDEAKALHLPSGTPVMRVLRTAYDTNGVAVEVCDTVMTADLFVLSYELPAD</sequence>
<organism evidence="5 6">
    <name type="scientific">Actinocrinis puniceicyclus</name>
    <dbReference type="NCBI Taxonomy" id="977794"/>
    <lineage>
        <taxon>Bacteria</taxon>
        <taxon>Bacillati</taxon>
        <taxon>Actinomycetota</taxon>
        <taxon>Actinomycetes</taxon>
        <taxon>Catenulisporales</taxon>
        <taxon>Actinospicaceae</taxon>
        <taxon>Actinocrinis</taxon>
    </lineage>
</organism>
<dbReference type="Gene3D" id="1.10.10.10">
    <property type="entry name" value="Winged helix-like DNA-binding domain superfamily/Winged helix DNA-binding domain"/>
    <property type="match status" value="1"/>
</dbReference>
<dbReference type="InterPro" id="IPR000524">
    <property type="entry name" value="Tscrpt_reg_HTH_GntR"/>
</dbReference>
<comment type="caution">
    <text evidence="5">The sequence shown here is derived from an EMBL/GenBank/DDBJ whole genome shotgun (WGS) entry which is preliminary data.</text>
</comment>
<dbReference type="SMART" id="SM00345">
    <property type="entry name" value="HTH_GNTR"/>
    <property type="match status" value="1"/>
</dbReference>
<dbReference type="CDD" id="cd07377">
    <property type="entry name" value="WHTH_GntR"/>
    <property type="match status" value="1"/>
</dbReference>
<name>A0A8J7WSF3_9ACTN</name>
<keyword evidence="6" id="KW-1185">Reference proteome</keyword>
<dbReference type="PROSITE" id="PS50949">
    <property type="entry name" value="HTH_GNTR"/>
    <property type="match status" value="1"/>
</dbReference>
<dbReference type="AlphaFoldDB" id="A0A8J7WSF3"/>
<feature type="domain" description="HTH gntR-type" evidence="4">
    <location>
        <begin position="11"/>
        <end position="79"/>
    </location>
</feature>
<evidence type="ECO:0000256" key="1">
    <source>
        <dbReference type="ARBA" id="ARBA00023015"/>
    </source>
</evidence>
<dbReference type="EMBL" id="JAGSXH010000186">
    <property type="protein sequence ID" value="MBS2966723.1"/>
    <property type="molecule type" value="Genomic_DNA"/>
</dbReference>
<dbReference type="Gene3D" id="3.40.1410.10">
    <property type="entry name" value="Chorismate lyase-like"/>
    <property type="match status" value="1"/>
</dbReference>
<proteinExistence type="predicted"/>
<dbReference type="Pfam" id="PF00392">
    <property type="entry name" value="GntR"/>
    <property type="match status" value="1"/>
</dbReference>
<dbReference type="GO" id="GO:0003677">
    <property type="term" value="F:DNA binding"/>
    <property type="evidence" value="ECO:0007669"/>
    <property type="project" value="UniProtKB-KW"/>
</dbReference>
<reference evidence="5" key="1">
    <citation type="submission" date="2021-04" db="EMBL/GenBank/DDBJ databases">
        <title>Genome based classification of Actinospica acidithermotolerans sp. nov., an actinobacterium isolated from an Indonesian hot spring.</title>
        <authorList>
            <person name="Kusuma A.B."/>
            <person name="Putra K.E."/>
            <person name="Nafisah S."/>
            <person name="Loh J."/>
            <person name="Nouioui I."/>
            <person name="Goodfellow M."/>
        </authorList>
    </citation>
    <scope>NUCLEOTIDE SEQUENCE</scope>
    <source>
        <strain evidence="5">DSM 45618</strain>
    </source>
</reference>
<dbReference type="GO" id="GO:0003700">
    <property type="term" value="F:DNA-binding transcription factor activity"/>
    <property type="evidence" value="ECO:0007669"/>
    <property type="project" value="InterPro"/>
</dbReference>
<dbReference type="SUPFAM" id="SSF64288">
    <property type="entry name" value="Chorismate lyase-like"/>
    <property type="match status" value="1"/>
</dbReference>
<keyword evidence="3" id="KW-0804">Transcription</keyword>
<dbReference type="InterPro" id="IPR036390">
    <property type="entry name" value="WH_DNA-bd_sf"/>
</dbReference>
<dbReference type="InterPro" id="IPR050679">
    <property type="entry name" value="Bact_HTH_transcr_reg"/>
</dbReference>
<evidence type="ECO:0000313" key="5">
    <source>
        <dbReference type="EMBL" id="MBS2966723.1"/>
    </source>
</evidence>
<dbReference type="Pfam" id="PF07702">
    <property type="entry name" value="UTRA"/>
    <property type="match status" value="1"/>
</dbReference>
<gene>
    <name evidence="5" type="ORF">KGA66_27045</name>
</gene>
<evidence type="ECO:0000313" key="6">
    <source>
        <dbReference type="Proteomes" id="UP000677913"/>
    </source>
</evidence>
<dbReference type="SUPFAM" id="SSF46785">
    <property type="entry name" value="Winged helix' DNA-binding domain"/>
    <property type="match status" value="1"/>
</dbReference>
<protein>
    <submittedName>
        <fullName evidence="5">GntR family transcriptional regulator</fullName>
    </submittedName>
</protein>
<evidence type="ECO:0000256" key="3">
    <source>
        <dbReference type="ARBA" id="ARBA00023163"/>
    </source>
</evidence>
<dbReference type="PANTHER" id="PTHR44846:SF17">
    <property type="entry name" value="GNTR-FAMILY TRANSCRIPTIONAL REGULATOR"/>
    <property type="match status" value="1"/>
</dbReference>
<dbReference type="RefSeq" id="WP_211472077.1">
    <property type="nucleotide sequence ID" value="NZ_JAGSXH010000186.1"/>
</dbReference>
<dbReference type="SMART" id="SM00866">
    <property type="entry name" value="UTRA"/>
    <property type="match status" value="1"/>
</dbReference>
<dbReference type="InterPro" id="IPR036388">
    <property type="entry name" value="WH-like_DNA-bd_sf"/>
</dbReference>
<dbReference type="InterPro" id="IPR011663">
    <property type="entry name" value="UTRA"/>
</dbReference>
<accession>A0A8J7WSF3</accession>
<evidence type="ECO:0000256" key="2">
    <source>
        <dbReference type="ARBA" id="ARBA00023125"/>
    </source>
</evidence>
<dbReference type="InterPro" id="IPR028978">
    <property type="entry name" value="Chorismate_lyase_/UTRA_dom_sf"/>
</dbReference>
<evidence type="ECO:0000259" key="4">
    <source>
        <dbReference type="PROSITE" id="PS50949"/>
    </source>
</evidence>
<dbReference type="PANTHER" id="PTHR44846">
    <property type="entry name" value="MANNOSYL-D-GLYCERATE TRANSPORT/METABOLISM SYSTEM REPRESSOR MNGR-RELATED"/>
    <property type="match status" value="1"/>
</dbReference>
<keyword evidence="2" id="KW-0238">DNA-binding</keyword>
<dbReference type="GO" id="GO:0045892">
    <property type="term" value="P:negative regulation of DNA-templated transcription"/>
    <property type="evidence" value="ECO:0007669"/>
    <property type="project" value="TreeGrafter"/>
</dbReference>
<keyword evidence="1" id="KW-0805">Transcription regulation</keyword>
<dbReference type="Proteomes" id="UP000677913">
    <property type="component" value="Unassembled WGS sequence"/>
</dbReference>
<dbReference type="PRINTS" id="PR00035">
    <property type="entry name" value="HTHGNTR"/>
</dbReference>